<evidence type="ECO:0000313" key="1">
    <source>
        <dbReference type="EMBL" id="EEG31065.1"/>
    </source>
</evidence>
<proteinExistence type="predicted"/>
<reference evidence="1 2" key="1">
    <citation type="submission" date="2009-01" db="EMBL/GenBank/DDBJ databases">
        <authorList>
            <person name="Fulton L."/>
            <person name="Clifton S."/>
            <person name="Fulton B."/>
            <person name="Xu J."/>
            <person name="Minx P."/>
            <person name="Pepin K.H."/>
            <person name="Johnson M."/>
            <person name="Bhonagiri V."/>
            <person name="Nash W.E."/>
            <person name="Mardis E.R."/>
            <person name="Wilson R.K."/>
        </authorList>
    </citation>
    <scope>NUCLEOTIDE SEQUENCE [LARGE SCALE GENOMIC DNA]</scope>
    <source>
        <strain evidence="1 2">DSM 5476</strain>
    </source>
</reference>
<keyword evidence="2" id="KW-1185">Reference proteome</keyword>
<evidence type="ECO:0000313" key="2">
    <source>
        <dbReference type="Proteomes" id="UP000003340"/>
    </source>
</evidence>
<organism evidence="1 2">
    <name type="scientific">[Clostridium] methylpentosum DSM 5476</name>
    <dbReference type="NCBI Taxonomy" id="537013"/>
    <lineage>
        <taxon>Bacteria</taxon>
        <taxon>Bacillati</taxon>
        <taxon>Bacillota</taxon>
        <taxon>Clostridia</taxon>
        <taxon>Eubacteriales</taxon>
        <taxon>Oscillospiraceae</taxon>
        <taxon>Oscillospiraceae incertae sedis</taxon>
    </lineage>
</organism>
<gene>
    <name evidence="1" type="ORF">CLOSTMETH_01373</name>
</gene>
<comment type="caution">
    <text evidence="1">The sequence shown here is derived from an EMBL/GenBank/DDBJ whole genome shotgun (WGS) entry which is preliminary data.</text>
</comment>
<sequence>MIRNQVSYAECQTAETLGTMRVPAEFKLNNVACSILLFFPISTG</sequence>
<dbReference type="AlphaFoldDB" id="C0EC04"/>
<dbReference type="HOGENOM" id="CLU_3214679_0_0_9"/>
<dbReference type="Proteomes" id="UP000003340">
    <property type="component" value="Unassembled WGS sequence"/>
</dbReference>
<name>C0EC04_9FIRM</name>
<protein>
    <submittedName>
        <fullName evidence="1">Uncharacterized protein</fullName>
    </submittedName>
</protein>
<accession>C0EC04</accession>
<dbReference type="EMBL" id="ACEC01000045">
    <property type="protein sequence ID" value="EEG31065.1"/>
    <property type="molecule type" value="Genomic_DNA"/>
</dbReference>
<reference evidence="1 2" key="2">
    <citation type="submission" date="2009-02" db="EMBL/GenBank/DDBJ databases">
        <title>Draft genome sequence of Clostridium methylpentosum (DSM 5476).</title>
        <authorList>
            <person name="Sudarsanam P."/>
            <person name="Ley R."/>
            <person name="Guruge J."/>
            <person name="Turnbaugh P.J."/>
            <person name="Mahowald M."/>
            <person name="Liep D."/>
            <person name="Gordon J."/>
        </authorList>
    </citation>
    <scope>NUCLEOTIDE SEQUENCE [LARGE SCALE GENOMIC DNA]</scope>
    <source>
        <strain evidence="1 2">DSM 5476</strain>
    </source>
</reference>